<dbReference type="PANTHER" id="PTHR12521:SF0">
    <property type="entry name" value="ADP-RIBOSE GLYCOHYDROLASE OARD1"/>
    <property type="match status" value="1"/>
</dbReference>
<dbReference type="InterPro" id="IPR012337">
    <property type="entry name" value="RNaseH-like_sf"/>
</dbReference>
<dbReference type="GO" id="GO:0140291">
    <property type="term" value="P:peptidyl-glutamate ADP-deribosylation"/>
    <property type="evidence" value="ECO:0007669"/>
    <property type="project" value="TreeGrafter"/>
</dbReference>
<dbReference type="Gene3D" id="3.40.220.10">
    <property type="entry name" value="Leucine Aminopeptidase, subunit E, domain 1"/>
    <property type="match status" value="1"/>
</dbReference>
<dbReference type="Proteomes" id="UP000475862">
    <property type="component" value="Unassembled WGS sequence"/>
</dbReference>
<reference evidence="3 4" key="1">
    <citation type="submission" date="2019-08" db="EMBL/GenBank/DDBJ databases">
        <title>The genome of the soybean aphid Biotype 1, its phylome, world population structure and adaptation to the North American continent.</title>
        <authorList>
            <person name="Giordano R."/>
            <person name="Donthu R.K."/>
            <person name="Hernandez A.G."/>
            <person name="Wright C.L."/>
            <person name="Zimin A.V."/>
        </authorList>
    </citation>
    <scope>NUCLEOTIDE SEQUENCE [LARGE SCALE GENOMIC DNA]</scope>
    <source>
        <tissue evidence="3">Whole aphids</tissue>
    </source>
</reference>
<dbReference type="SUPFAM" id="SSF52949">
    <property type="entry name" value="Macro domain-like"/>
    <property type="match status" value="1"/>
</dbReference>
<evidence type="ECO:0000313" key="3">
    <source>
        <dbReference type="EMBL" id="KAE9521349.1"/>
    </source>
</evidence>
<protein>
    <submittedName>
        <fullName evidence="3">Uncharacterized protein</fullName>
    </submittedName>
</protein>
<feature type="domain" description="Retrotransposon gag" evidence="1">
    <location>
        <begin position="131"/>
        <end position="222"/>
    </location>
</feature>
<sequence length="1066" mass="123466">MSQNNSDQENEIGEPIFVSLSNEINKFKKPQLILELNKRNLNSVGTVAELKNRLLKYLNGESSSDDFGTINKNYQNLNNQTETNKMDSKKLYFKPNIFSDSSSDSIDAFLKKYQRAASINGWSEQEKLLYIPAFLEGPALTFYENIEHQNFNNWADLEKQLRNEFEHIAHKDMLRLLLEKRKQLDDELPMAFINEIESLCRRIDSEMAQQEITRYIMKGLKPNIARYIGILDNSTLKLLKDNIRKYEMVEFMVTGETNQSPSEIKTDIITNKLNQISNEFNEKINLLNENNNKFKNEMENIIKPQIQNNNLNKPNNFKKNRPNNNPLTVYGSTTIKLKINSHDFETSEIADIFLVDSDYSIAHCISADLKMSKGIAFRIKTTFGNTTPQLEKLNPQIGDAIPIKIGNKIIYHLVTKQKYFHKPKYDDIKLTIQNLKKSMQKLHDFKIAIPTIASGVDKCNWAIIKQSIFKEFSNTNIDLLICHKDKTHITNNWKTHEHQKVINLIRDHYHSHKIIKKSNNINDSFNDKIRTPNNNLNNNMSKIIKINDDHNIKIDTKDSNTIKSIFESYKPGENVAGDGNCGIYAVCNALNDNKLNKITSIADILQLFNITQLPNYWMSDDELAAIADYYNHDTYIYNDTNKTAIIYQKKNYNNRPAIILYNVNNNTHWIPGTRTDKPSNKIPHKHIIINDVPPLQKLINNIKKNNSISNDTLPNDFINIKKPLNNNNNIKSVNNYTKIPNTITNNYDDKETLMDNEGTIINISQHLDKYQHKKCQINKKSEGKPIGQLQPIQLSNRPLDRLTFNNLGPLTTSNKKKYVLVAACKNTKFIFTKAVASASTESIVKFIIQIVSHWGYFQIFSSDRGTHFKNKLFYQQVTPPNHRGWSKKLMVLTTSLKNYIEDNNQSRWSYYLPYVTLSYNATPQTSTKYSPFYLMHGFEPYFPIDNKLIPNNLPYDIKKSLIEFNEICNKIPSLVPIAQQNQKKYHDKSHKIISFNPGNLVLIKFPFSEVGKSPKLGPKYRGPFKILEKINDLNYKVELILDNKVTEDIIHVRRLKPYHSREDTDN</sequence>
<dbReference type="InterPro" id="IPR005162">
    <property type="entry name" value="Retrotrans_gag_dom"/>
</dbReference>
<dbReference type="OrthoDB" id="6622160at2759"/>
<dbReference type="CDD" id="cd22744">
    <property type="entry name" value="OTU"/>
    <property type="match status" value="1"/>
</dbReference>
<accession>A0A6G0SSQ7</accession>
<dbReference type="PANTHER" id="PTHR12521">
    <property type="entry name" value="PROTEIN C6ORF130"/>
    <property type="match status" value="1"/>
</dbReference>
<gene>
    <name evidence="3" type="ORF">AGLY_018253</name>
</gene>
<dbReference type="InterPro" id="IPR056924">
    <property type="entry name" value="SH3_Tf2-1"/>
</dbReference>
<dbReference type="InterPro" id="IPR050892">
    <property type="entry name" value="ADP-ribose_metab_enzymes"/>
</dbReference>
<dbReference type="AlphaFoldDB" id="A0A6G0SSQ7"/>
<name>A0A6G0SSQ7_APHGL</name>
<dbReference type="SUPFAM" id="SSF53098">
    <property type="entry name" value="Ribonuclease H-like"/>
    <property type="match status" value="1"/>
</dbReference>
<dbReference type="GO" id="GO:0003676">
    <property type="term" value="F:nucleic acid binding"/>
    <property type="evidence" value="ECO:0007669"/>
    <property type="project" value="InterPro"/>
</dbReference>
<proteinExistence type="predicted"/>
<organism evidence="3 4">
    <name type="scientific">Aphis glycines</name>
    <name type="common">Soybean aphid</name>
    <dbReference type="NCBI Taxonomy" id="307491"/>
    <lineage>
        <taxon>Eukaryota</taxon>
        <taxon>Metazoa</taxon>
        <taxon>Ecdysozoa</taxon>
        <taxon>Arthropoda</taxon>
        <taxon>Hexapoda</taxon>
        <taxon>Insecta</taxon>
        <taxon>Pterygota</taxon>
        <taxon>Neoptera</taxon>
        <taxon>Paraneoptera</taxon>
        <taxon>Hemiptera</taxon>
        <taxon>Sternorrhyncha</taxon>
        <taxon>Aphidomorpha</taxon>
        <taxon>Aphidoidea</taxon>
        <taxon>Aphididae</taxon>
        <taxon>Aphidini</taxon>
        <taxon>Aphis</taxon>
        <taxon>Aphis</taxon>
    </lineage>
</organism>
<evidence type="ECO:0000259" key="1">
    <source>
        <dbReference type="Pfam" id="PF03732"/>
    </source>
</evidence>
<feature type="domain" description="Tf2-1-like SH3-like" evidence="2">
    <location>
        <begin position="1000"/>
        <end position="1059"/>
    </location>
</feature>
<evidence type="ECO:0000259" key="2">
    <source>
        <dbReference type="Pfam" id="PF24626"/>
    </source>
</evidence>
<dbReference type="Pfam" id="PF24626">
    <property type="entry name" value="SH3_Tf2-1"/>
    <property type="match status" value="1"/>
</dbReference>
<keyword evidence="4" id="KW-1185">Reference proteome</keyword>
<dbReference type="Pfam" id="PF03732">
    <property type="entry name" value="Retrotrans_gag"/>
    <property type="match status" value="1"/>
</dbReference>
<dbReference type="InterPro" id="IPR043472">
    <property type="entry name" value="Macro_dom-like"/>
</dbReference>
<dbReference type="EMBL" id="VYZN01003027">
    <property type="protein sequence ID" value="KAE9521349.1"/>
    <property type="molecule type" value="Genomic_DNA"/>
</dbReference>
<comment type="caution">
    <text evidence="3">The sequence shown here is derived from an EMBL/GenBank/DDBJ whole genome shotgun (WGS) entry which is preliminary data.</text>
</comment>
<dbReference type="InterPro" id="IPR036397">
    <property type="entry name" value="RNaseH_sf"/>
</dbReference>
<evidence type="ECO:0000313" key="4">
    <source>
        <dbReference type="Proteomes" id="UP000475862"/>
    </source>
</evidence>
<dbReference type="Gene3D" id="3.30.420.10">
    <property type="entry name" value="Ribonuclease H-like superfamily/Ribonuclease H"/>
    <property type="match status" value="1"/>
</dbReference>